<keyword evidence="1" id="KW-0304">Gas vesicle</keyword>
<dbReference type="Proteomes" id="UP000234950">
    <property type="component" value="Unassembled WGS sequence"/>
</dbReference>
<sequence length="248" mass="28924">MSVYVFCVIPEKNRQKFGKVTINGQENEIYTIHHQDTAMVVTKVTDEVLPDRKNLFAHQQTISKVMQHYTVIPMSFGNVFHSERDALLIAKHLQQEFEKLLLQLENKIEVGLKIIAKQDWMDRLTKEDPILSEWKAGNKDIDNPATFYDQIHLGERAQNLVLGIERKVEEEIYRPLLELAEAGKQNNTIPGKVVLNAAFLIDRNKEDVFDQKVNDLYELWKEQVEFKYSGPWPAYNFVNIRLRIEGKI</sequence>
<comment type="similarity">
    <text evidence="3">Belongs to the gas vesicle GvpF/GvpL family.</text>
</comment>
<dbReference type="OrthoDB" id="144737at2"/>
<accession>A0A2N5HNR8</accession>
<name>A0A2N5HNR8_9BACI</name>
<evidence type="ECO:0000313" key="5">
    <source>
        <dbReference type="Proteomes" id="UP000234950"/>
    </source>
</evidence>
<dbReference type="Pfam" id="PF06386">
    <property type="entry name" value="GvpL_GvpF"/>
    <property type="match status" value="1"/>
</dbReference>
<reference evidence="4 5" key="1">
    <citation type="submission" date="2017-11" db="EMBL/GenBank/DDBJ databases">
        <title>Comparitive Functional Genomics of Dry Heat Resistant strains isolated from the Viking Spacecraft.</title>
        <authorList>
            <person name="Seuylemezian A."/>
            <person name="Cooper K."/>
            <person name="Vaishampayan P."/>
        </authorList>
    </citation>
    <scope>NUCLEOTIDE SEQUENCE [LARGE SCALE GENOMIC DNA]</scope>
    <source>
        <strain evidence="4 5">V32-6</strain>
    </source>
</reference>
<dbReference type="PANTHER" id="PTHR36852">
    <property type="entry name" value="PROTEIN GVPL 2"/>
    <property type="match status" value="1"/>
</dbReference>
<comment type="subcellular location">
    <subcellularLocation>
        <location evidence="2">Gas vesicle</location>
    </subcellularLocation>
</comment>
<gene>
    <name evidence="4" type="ORF">CVD27_05625</name>
</gene>
<protein>
    <submittedName>
        <fullName evidence="4">Gas vesicle protein GvpF</fullName>
    </submittedName>
</protein>
<dbReference type="EMBL" id="PGVE01000028">
    <property type="protein sequence ID" value="PLS07160.1"/>
    <property type="molecule type" value="Genomic_DNA"/>
</dbReference>
<dbReference type="GO" id="GO:0031412">
    <property type="term" value="P:gas vesicle organization"/>
    <property type="evidence" value="ECO:0007669"/>
    <property type="project" value="InterPro"/>
</dbReference>
<dbReference type="AlphaFoldDB" id="A0A2N5HNR8"/>
<dbReference type="InterPro" id="IPR009430">
    <property type="entry name" value="GvpL/GvpF"/>
</dbReference>
<evidence type="ECO:0000313" key="4">
    <source>
        <dbReference type="EMBL" id="PLS07160.1"/>
    </source>
</evidence>
<proteinExistence type="inferred from homology"/>
<evidence type="ECO:0000256" key="3">
    <source>
        <dbReference type="ARBA" id="ARBA00035643"/>
    </source>
</evidence>
<comment type="caution">
    <text evidence="4">The sequence shown here is derived from an EMBL/GenBank/DDBJ whole genome shotgun (WGS) entry which is preliminary data.</text>
</comment>
<dbReference type="GO" id="GO:0031411">
    <property type="term" value="C:gas vesicle"/>
    <property type="evidence" value="ECO:0007669"/>
    <property type="project" value="UniProtKB-SubCell"/>
</dbReference>
<evidence type="ECO:0000256" key="2">
    <source>
        <dbReference type="ARBA" id="ARBA00035108"/>
    </source>
</evidence>
<dbReference type="PANTHER" id="PTHR36852:SF1">
    <property type="entry name" value="PROTEIN GVPL 2"/>
    <property type="match status" value="1"/>
</dbReference>
<dbReference type="RefSeq" id="WP_101646901.1">
    <property type="nucleotide sequence ID" value="NZ_PGVE01000028.1"/>
</dbReference>
<evidence type="ECO:0000256" key="1">
    <source>
        <dbReference type="ARBA" id="ARBA00022987"/>
    </source>
</evidence>
<organism evidence="4 5">
    <name type="scientific">Neobacillus cucumis</name>
    <dbReference type="NCBI Taxonomy" id="1740721"/>
    <lineage>
        <taxon>Bacteria</taxon>
        <taxon>Bacillati</taxon>
        <taxon>Bacillota</taxon>
        <taxon>Bacilli</taxon>
        <taxon>Bacillales</taxon>
        <taxon>Bacillaceae</taxon>
        <taxon>Neobacillus</taxon>
    </lineage>
</organism>
<keyword evidence="5" id="KW-1185">Reference proteome</keyword>